<comment type="caution">
    <text evidence="1">The sequence shown here is derived from an EMBL/GenBank/DDBJ whole genome shotgun (WGS) entry which is preliminary data.</text>
</comment>
<organism evidence="1 2">
    <name type="scientific">Trichonephila clavata</name>
    <name type="common">Joro spider</name>
    <name type="synonym">Nephila clavata</name>
    <dbReference type="NCBI Taxonomy" id="2740835"/>
    <lineage>
        <taxon>Eukaryota</taxon>
        <taxon>Metazoa</taxon>
        <taxon>Ecdysozoa</taxon>
        <taxon>Arthropoda</taxon>
        <taxon>Chelicerata</taxon>
        <taxon>Arachnida</taxon>
        <taxon>Araneae</taxon>
        <taxon>Araneomorphae</taxon>
        <taxon>Entelegynae</taxon>
        <taxon>Araneoidea</taxon>
        <taxon>Nephilidae</taxon>
        <taxon>Trichonephila</taxon>
    </lineage>
</organism>
<reference evidence="1" key="1">
    <citation type="submission" date="2020-07" db="EMBL/GenBank/DDBJ databases">
        <title>Multicomponent nature underlies the extraordinary mechanical properties of spider dragline silk.</title>
        <authorList>
            <person name="Kono N."/>
            <person name="Nakamura H."/>
            <person name="Mori M."/>
            <person name="Yoshida Y."/>
            <person name="Ohtoshi R."/>
            <person name="Malay A.D."/>
            <person name="Moran D.A.P."/>
            <person name="Tomita M."/>
            <person name="Numata K."/>
            <person name="Arakawa K."/>
        </authorList>
    </citation>
    <scope>NUCLEOTIDE SEQUENCE</scope>
</reference>
<keyword evidence="2" id="KW-1185">Reference proteome</keyword>
<evidence type="ECO:0000313" key="1">
    <source>
        <dbReference type="EMBL" id="GFR06692.1"/>
    </source>
</evidence>
<evidence type="ECO:0000313" key="2">
    <source>
        <dbReference type="Proteomes" id="UP000887116"/>
    </source>
</evidence>
<dbReference type="Proteomes" id="UP000887116">
    <property type="component" value="Unassembled WGS sequence"/>
</dbReference>
<dbReference type="EMBL" id="BMAO01016164">
    <property type="protein sequence ID" value="GFR06692.1"/>
    <property type="molecule type" value="Genomic_DNA"/>
</dbReference>
<proteinExistence type="predicted"/>
<sequence>MFLAPCYLENLHLQEGMTSDNQGVVLNGMSAQVKCKKGFSRTEYQAVCSRGLFSVSGNLCKESNCIIRHISDGAFTKAEQKKKWTILGYDRWTKYEKALTISARVPRNTTGKVCLKSPDSKTVSPPMIWLQPRMSWSVLFRASIPFL</sequence>
<dbReference type="AlphaFoldDB" id="A0A8X6GLA8"/>
<gene>
    <name evidence="1" type="ORF">TNCT_220131</name>
</gene>
<name>A0A8X6GLA8_TRICU</name>
<accession>A0A8X6GLA8</accession>
<protein>
    <submittedName>
        <fullName evidence="1">Uncharacterized protein</fullName>
    </submittedName>
</protein>